<feature type="domain" description="Histidine kinase" evidence="16">
    <location>
        <begin position="160"/>
        <end position="248"/>
    </location>
</feature>
<dbReference type="Proteomes" id="UP000184603">
    <property type="component" value="Unassembled WGS sequence"/>
</dbReference>
<dbReference type="InterPro" id="IPR004358">
    <property type="entry name" value="Sig_transdc_His_kin-like_C"/>
</dbReference>
<dbReference type="SUPFAM" id="SSF55874">
    <property type="entry name" value="ATPase domain of HSP90 chaperone/DNA topoisomerase II/histidine kinase"/>
    <property type="match status" value="1"/>
</dbReference>
<dbReference type="InterPro" id="IPR050482">
    <property type="entry name" value="Sensor_HK_TwoCompSys"/>
</dbReference>
<comment type="cofactor">
    <cofactor evidence="2">
        <name>[4Fe-4S] cluster</name>
        <dbReference type="ChEBI" id="CHEBI:49883"/>
    </cofactor>
</comment>
<dbReference type="InterPro" id="IPR005467">
    <property type="entry name" value="His_kinase_dom"/>
</dbReference>
<keyword evidence="6" id="KW-0004">4Fe-4S</keyword>
<dbReference type="GO" id="GO:0005737">
    <property type="term" value="C:cytoplasm"/>
    <property type="evidence" value="ECO:0007669"/>
    <property type="project" value="UniProtKB-SubCell"/>
</dbReference>
<evidence type="ECO:0000259" key="16">
    <source>
        <dbReference type="PROSITE" id="PS50109"/>
    </source>
</evidence>
<evidence type="ECO:0000256" key="7">
    <source>
        <dbReference type="ARBA" id="ARBA00022490"/>
    </source>
</evidence>
<evidence type="ECO:0000256" key="1">
    <source>
        <dbReference type="ARBA" id="ARBA00000085"/>
    </source>
</evidence>
<keyword evidence="12" id="KW-0902">Two-component regulatory system</keyword>
<dbReference type="Pfam" id="PF02518">
    <property type="entry name" value="HATPase_c"/>
    <property type="match status" value="1"/>
</dbReference>
<evidence type="ECO:0000256" key="12">
    <source>
        <dbReference type="ARBA" id="ARBA00023012"/>
    </source>
</evidence>
<keyword evidence="9" id="KW-0479">Metal-binding</keyword>
<keyword evidence="8" id="KW-0808">Transferase</keyword>
<evidence type="ECO:0000256" key="5">
    <source>
        <dbReference type="ARBA" id="ARBA00017322"/>
    </source>
</evidence>
<protein>
    <recommendedName>
        <fullName evidence="5">Oxygen sensor histidine kinase NreB</fullName>
        <ecNumber evidence="4">2.7.13.3</ecNumber>
    </recommendedName>
    <alternativeName>
        <fullName evidence="15">Nitrogen regulation protein B</fullName>
    </alternativeName>
</protein>
<dbReference type="CDD" id="cd16917">
    <property type="entry name" value="HATPase_UhpB-NarQ-NarX-like"/>
    <property type="match status" value="1"/>
</dbReference>
<dbReference type="GO" id="GO:0000155">
    <property type="term" value="F:phosphorelay sensor kinase activity"/>
    <property type="evidence" value="ECO:0007669"/>
    <property type="project" value="InterPro"/>
</dbReference>
<dbReference type="GO" id="GO:0051539">
    <property type="term" value="F:4 iron, 4 sulfur cluster binding"/>
    <property type="evidence" value="ECO:0007669"/>
    <property type="project" value="UniProtKB-KW"/>
</dbReference>
<dbReference type="GO" id="GO:0016020">
    <property type="term" value="C:membrane"/>
    <property type="evidence" value="ECO:0007669"/>
    <property type="project" value="InterPro"/>
</dbReference>
<evidence type="ECO:0000256" key="15">
    <source>
        <dbReference type="ARBA" id="ARBA00030800"/>
    </source>
</evidence>
<keyword evidence="10 17" id="KW-0418">Kinase</keyword>
<dbReference type="Gene3D" id="3.30.565.10">
    <property type="entry name" value="Histidine kinase-like ATPase, C-terminal domain"/>
    <property type="match status" value="1"/>
</dbReference>
<sequence length="274" mass="30967">MEHQEQIINRDNIIRERTERLISIQERLIEEERASIGKKLQAISMELVTTEERERRAIATDLHDSVTQLLALSLSRIKSVQRRKPEMGELHDIRTHLEQALTDLRSLTFQISPPVLYDFGLEAALEWLVTDINIRHDMCLVFSNLLSRPLAPDQQAKVTLYRVVRELVINVVKHVRTREGQIILREDGDLFVAEVADEGKGFDIAQVSGNGFGLFSLKDRLLYLGGDLTIDTQPGEGTVVQIIIPLSNLSSCGDVKLCPEVSLQQHPQLKVSSC</sequence>
<evidence type="ECO:0000256" key="6">
    <source>
        <dbReference type="ARBA" id="ARBA00022485"/>
    </source>
</evidence>
<evidence type="ECO:0000256" key="2">
    <source>
        <dbReference type="ARBA" id="ARBA00001966"/>
    </source>
</evidence>
<comment type="catalytic activity">
    <reaction evidence="1">
        <text>ATP + protein L-histidine = ADP + protein N-phospho-L-histidine.</text>
        <dbReference type="EC" id="2.7.13.3"/>
    </reaction>
</comment>
<dbReference type="InterPro" id="IPR011712">
    <property type="entry name" value="Sig_transdc_His_kin_sub3_dim/P"/>
</dbReference>
<dbReference type="Gene3D" id="1.20.5.1930">
    <property type="match status" value="1"/>
</dbReference>
<organism evidence="17 18">
    <name type="scientific">Desulfopila aestuarii DSM 18488</name>
    <dbReference type="NCBI Taxonomy" id="1121416"/>
    <lineage>
        <taxon>Bacteria</taxon>
        <taxon>Pseudomonadati</taxon>
        <taxon>Thermodesulfobacteriota</taxon>
        <taxon>Desulfobulbia</taxon>
        <taxon>Desulfobulbales</taxon>
        <taxon>Desulfocapsaceae</taxon>
        <taxon>Desulfopila</taxon>
    </lineage>
</organism>
<evidence type="ECO:0000256" key="8">
    <source>
        <dbReference type="ARBA" id="ARBA00022679"/>
    </source>
</evidence>
<evidence type="ECO:0000313" key="18">
    <source>
        <dbReference type="Proteomes" id="UP000184603"/>
    </source>
</evidence>
<dbReference type="PANTHER" id="PTHR24421:SF58">
    <property type="entry name" value="SIGNAL TRANSDUCTION HISTIDINE-PROTEIN KINASE_PHOSPHATASE UHPB"/>
    <property type="match status" value="1"/>
</dbReference>
<proteinExistence type="predicted"/>
<dbReference type="PANTHER" id="PTHR24421">
    <property type="entry name" value="NITRATE/NITRITE SENSOR PROTEIN NARX-RELATED"/>
    <property type="match status" value="1"/>
</dbReference>
<dbReference type="InterPro" id="IPR003594">
    <property type="entry name" value="HATPase_dom"/>
</dbReference>
<dbReference type="GO" id="GO:0046872">
    <property type="term" value="F:metal ion binding"/>
    <property type="evidence" value="ECO:0007669"/>
    <property type="project" value="UniProtKB-KW"/>
</dbReference>
<dbReference type="AlphaFoldDB" id="A0A1M7YAF5"/>
<accession>A0A1M7YAF5</accession>
<evidence type="ECO:0000256" key="4">
    <source>
        <dbReference type="ARBA" id="ARBA00012438"/>
    </source>
</evidence>
<reference evidence="17 18" key="1">
    <citation type="submission" date="2016-12" db="EMBL/GenBank/DDBJ databases">
        <authorList>
            <person name="Song W.-J."/>
            <person name="Kurnit D.M."/>
        </authorList>
    </citation>
    <scope>NUCLEOTIDE SEQUENCE [LARGE SCALE GENOMIC DNA]</scope>
    <source>
        <strain evidence="17 18">DSM 18488</strain>
    </source>
</reference>
<dbReference type="SMART" id="SM00387">
    <property type="entry name" value="HATPase_c"/>
    <property type="match status" value="1"/>
</dbReference>
<evidence type="ECO:0000256" key="3">
    <source>
        <dbReference type="ARBA" id="ARBA00004496"/>
    </source>
</evidence>
<dbReference type="EC" id="2.7.13.3" evidence="4"/>
<keyword evidence="18" id="KW-1185">Reference proteome</keyword>
<evidence type="ECO:0000256" key="13">
    <source>
        <dbReference type="ARBA" id="ARBA00023014"/>
    </source>
</evidence>
<dbReference type="PROSITE" id="PS50109">
    <property type="entry name" value="HIS_KIN"/>
    <property type="match status" value="1"/>
</dbReference>
<comment type="subcellular location">
    <subcellularLocation>
        <location evidence="3">Cytoplasm</location>
    </subcellularLocation>
</comment>
<dbReference type="STRING" id="1121416.SAMN02745220_02914"/>
<keyword evidence="13" id="KW-0411">Iron-sulfur</keyword>
<keyword evidence="7" id="KW-0963">Cytoplasm</keyword>
<gene>
    <name evidence="17" type="ORF">SAMN02745220_02914</name>
</gene>
<dbReference type="Pfam" id="PF07730">
    <property type="entry name" value="HisKA_3"/>
    <property type="match status" value="1"/>
</dbReference>
<name>A0A1M7YAF5_9BACT</name>
<evidence type="ECO:0000256" key="10">
    <source>
        <dbReference type="ARBA" id="ARBA00022777"/>
    </source>
</evidence>
<dbReference type="EMBL" id="FRFE01000014">
    <property type="protein sequence ID" value="SHO49579.1"/>
    <property type="molecule type" value="Genomic_DNA"/>
</dbReference>
<comment type="function">
    <text evidence="14">Member of the two-component regulatory system NreB/NreC involved in the control of dissimilatory nitrate/nitrite reduction in response to oxygen. NreB functions as a direct oxygen sensor histidine kinase which is autophosphorylated, in the absence of oxygen, probably at the conserved histidine residue, and transfers its phosphate group probably to a conserved aspartate residue of NreC. NreB/NreC activates the expression of the nitrate (narGHJI) and nitrite (nir) reductase operons, as well as the putative nitrate transporter gene narT.</text>
</comment>
<dbReference type="InterPro" id="IPR036890">
    <property type="entry name" value="HATPase_C_sf"/>
</dbReference>
<evidence type="ECO:0000256" key="14">
    <source>
        <dbReference type="ARBA" id="ARBA00024827"/>
    </source>
</evidence>
<evidence type="ECO:0000313" key="17">
    <source>
        <dbReference type="EMBL" id="SHO49579.1"/>
    </source>
</evidence>
<dbReference type="PRINTS" id="PR00344">
    <property type="entry name" value="BCTRLSENSOR"/>
</dbReference>
<evidence type="ECO:0000256" key="11">
    <source>
        <dbReference type="ARBA" id="ARBA00023004"/>
    </source>
</evidence>
<dbReference type="GO" id="GO:0046983">
    <property type="term" value="F:protein dimerization activity"/>
    <property type="evidence" value="ECO:0007669"/>
    <property type="project" value="InterPro"/>
</dbReference>
<evidence type="ECO:0000256" key="9">
    <source>
        <dbReference type="ARBA" id="ARBA00022723"/>
    </source>
</evidence>
<keyword evidence="11" id="KW-0408">Iron</keyword>